<dbReference type="RefSeq" id="WP_172442392.1">
    <property type="nucleotide sequence ID" value="NZ_JACHXB010000002.1"/>
</dbReference>
<dbReference type="AlphaFoldDB" id="A0A285EB66"/>
<dbReference type="Proteomes" id="UP000219514">
    <property type="component" value="Unassembled WGS sequence"/>
</dbReference>
<dbReference type="InterPro" id="IPR013120">
    <property type="entry name" value="FAR_NAD-bd"/>
</dbReference>
<dbReference type="PANTHER" id="PTHR11011">
    <property type="entry name" value="MALE STERILITY PROTEIN 2-RELATED"/>
    <property type="match status" value="1"/>
</dbReference>
<sequence length="356" mass="38207">MTVEHLVPHHSHPPARRRTVLLTGASGVVGRALLERLRDVEVVALVHRTPVTGPGTRSVRGDVAEPMLGLDRRTHDRLAATVDAVVHCAAVTDFNRTDGSLHATNVAGTEHVAAFAARAGAVLYHVSTAFVHTAVEGDRGRAALGYAESKAAAEETLRASGVPHVVLRPSVVIGDSRTGEIAQFQGLHRVAAGIVTGIVPLIPFDASWPIDFVPADLVADAIACVVERRIDRGEYWITAGPRSLRLDEAVEVVVDTARDLGRTVDVPRFVAPELFDRLIGPVFLDALPGTVRRTVVRMLDFFAAYLQSGETKPSSLTELEALGMRPLPDQRESLRAGVRYWAAVTGHAGRETAQVA</sequence>
<gene>
    <name evidence="2" type="ORF">SAMN06893097_10476</name>
</gene>
<dbReference type="SUPFAM" id="SSF51735">
    <property type="entry name" value="NAD(P)-binding Rossmann-fold domains"/>
    <property type="match status" value="1"/>
</dbReference>
<dbReference type="InterPro" id="IPR026055">
    <property type="entry name" value="FAR"/>
</dbReference>
<dbReference type="EMBL" id="OBDO01000004">
    <property type="protein sequence ID" value="SNX96362.1"/>
    <property type="molecule type" value="Genomic_DNA"/>
</dbReference>
<accession>A0A285EB66</accession>
<evidence type="ECO:0000259" key="1">
    <source>
        <dbReference type="Pfam" id="PF07993"/>
    </source>
</evidence>
<dbReference type="Gene3D" id="3.40.50.720">
    <property type="entry name" value="NAD(P)-binding Rossmann-like Domain"/>
    <property type="match status" value="1"/>
</dbReference>
<keyword evidence="3" id="KW-1185">Reference proteome</keyword>
<dbReference type="GO" id="GO:0080019">
    <property type="term" value="F:alcohol-forming very long-chain fatty acyl-CoA reductase activity"/>
    <property type="evidence" value="ECO:0007669"/>
    <property type="project" value="InterPro"/>
</dbReference>
<evidence type="ECO:0000313" key="3">
    <source>
        <dbReference type="Proteomes" id="UP000219514"/>
    </source>
</evidence>
<evidence type="ECO:0000313" key="2">
    <source>
        <dbReference type="EMBL" id="SNX96362.1"/>
    </source>
</evidence>
<feature type="domain" description="Thioester reductase (TE)" evidence="1">
    <location>
        <begin position="58"/>
        <end position="222"/>
    </location>
</feature>
<dbReference type="InterPro" id="IPR036291">
    <property type="entry name" value="NAD(P)-bd_dom_sf"/>
</dbReference>
<proteinExistence type="predicted"/>
<protein>
    <submittedName>
        <fullName evidence="2">Male sterility protein</fullName>
    </submittedName>
</protein>
<organism evidence="2 3">
    <name type="scientific">Geodermatophilus sabuli</name>
    <dbReference type="NCBI Taxonomy" id="1564158"/>
    <lineage>
        <taxon>Bacteria</taxon>
        <taxon>Bacillati</taxon>
        <taxon>Actinomycetota</taxon>
        <taxon>Actinomycetes</taxon>
        <taxon>Geodermatophilales</taxon>
        <taxon>Geodermatophilaceae</taxon>
        <taxon>Geodermatophilus</taxon>
    </lineage>
</organism>
<reference evidence="2 3" key="1">
    <citation type="submission" date="2017-09" db="EMBL/GenBank/DDBJ databases">
        <authorList>
            <person name="Ehlers B."/>
            <person name="Leendertz F.H."/>
        </authorList>
    </citation>
    <scope>NUCLEOTIDE SEQUENCE [LARGE SCALE GENOMIC DNA]</scope>
    <source>
        <strain evidence="2 3">DSM 46844</strain>
    </source>
</reference>
<dbReference type="Pfam" id="PF07993">
    <property type="entry name" value="NAD_binding_4"/>
    <property type="match status" value="1"/>
</dbReference>
<name>A0A285EB66_9ACTN</name>